<keyword evidence="1" id="KW-0472">Membrane</keyword>
<protein>
    <submittedName>
        <fullName evidence="2">Uncharacterized protein</fullName>
    </submittedName>
</protein>
<keyword evidence="1" id="KW-1133">Transmembrane helix</keyword>
<feature type="transmembrane region" description="Helical" evidence="1">
    <location>
        <begin position="5"/>
        <end position="26"/>
    </location>
</feature>
<sequence length="165" mass="18886">MKNKYIILIGTGLILFIASVIVYFNWHTNTTEVTSKNMYEGQNNNIDEMPVIELSKKQLNDIHTKTNKIVQMLHKDLQDSKSFKNINLKSVESSPSNKKLNKKLAFLITINVQAPVKKPDKQAKKLGHDVETSIHQLMESKKMKAVLKKDTYVIKVYSKDGKLLN</sequence>
<dbReference type="RefSeq" id="WP_205002248.1">
    <property type="nucleotide sequence ID" value="NZ_JAFBER010000002.1"/>
</dbReference>
<comment type="caution">
    <text evidence="2">The sequence shown here is derived from an EMBL/GenBank/DDBJ whole genome shotgun (WGS) entry which is preliminary data.</text>
</comment>
<evidence type="ECO:0000313" key="2">
    <source>
        <dbReference type="EMBL" id="MBM7644272.1"/>
    </source>
</evidence>
<reference evidence="2 3" key="1">
    <citation type="submission" date="2021-01" db="EMBL/GenBank/DDBJ databases">
        <title>Genomic Encyclopedia of Type Strains, Phase IV (KMG-IV): sequencing the most valuable type-strain genomes for metagenomic binning, comparative biology and taxonomic classification.</title>
        <authorList>
            <person name="Goeker M."/>
        </authorList>
    </citation>
    <scope>NUCLEOTIDE SEQUENCE [LARGE SCALE GENOMIC DNA]</scope>
    <source>
        <strain evidence="2 3">DSM 28236</strain>
    </source>
</reference>
<dbReference type="EMBL" id="JAFBER010000002">
    <property type="protein sequence ID" value="MBM7644272.1"/>
    <property type="molecule type" value="Genomic_DNA"/>
</dbReference>
<gene>
    <name evidence="2" type="ORF">JOD45_000465</name>
</gene>
<keyword evidence="1" id="KW-0812">Transmembrane</keyword>
<dbReference type="Proteomes" id="UP000808914">
    <property type="component" value="Unassembled WGS sequence"/>
</dbReference>
<proteinExistence type="predicted"/>
<accession>A0ABS2PY79</accession>
<evidence type="ECO:0000313" key="3">
    <source>
        <dbReference type="Proteomes" id="UP000808914"/>
    </source>
</evidence>
<name>A0ABS2PY79_9BACL</name>
<keyword evidence="3" id="KW-1185">Reference proteome</keyword>
<evidence type="ECO:0000256" key="1">
    <source>
        <dbReference type="SAM" id="Phobius"/>
    </source>
</evidence>
<organism evidence="2 3">
    <name type="scientific">Scopulibacillus daqui</name>
    <dbReference type="NCBI Taxonomy" id="1469162"/>
    <lineage>
        <taxon>Bacteria</taxon>
        <taxon>Bacillati</taxon>
        <taxon>Bacillota</taxon>
        <taxon>Bacilli</taxon>
        <taxon>Bacillales</taxon>
        <taxon>Sporolactobacillaceae</taxon>
        <taxon>Scopulibacillus</taxon>
    </lineage>
</organism>